<sequence length="119" mass="13434">MIKEDPIYALLADMTEAWNSCDLDRFMSGYAPGSDTLLLVSGKEIHGFDAIYAHYKKLFESLPEMPHLSVEILSAESNHDTARFELRFTLGSDGKSFTGLSVITLIKLDNRWLIVKDYS</sequence>
<evidence type="ECO:0000259" key="1">
    <source>
        <dbReference type="Pfam" id="PF12680"/>
    </source>
</evidence>
<feature type="domain" description="SnoaL-like" evidence="1">
    <location>
        <begin position="13"/>
        <end position="105"/>
    </location>
</feature>
<dbReference type="InterPro" id="IPR032710">
    <property type="entry name" value="NTF2-like_dom_sf"/>
</dbReference>
<gene>
    <name evidence="2" type="ORF">RZN69_14645</name>
</gene>
<proteinExistence type="predicted"/>
<protein>
    <submittedName>
        <fullName evidence="2">Nuclear transport factor 2 family protein</fullName>
    </submittedName>
</protein>
<evidence type="ECO:0000313" key="3">
    <source>
        <dbReference type="Proteomes" id="UP001304300"/>
    </source>
</evidence>
<dbReference type="InterPro" id="IPR037401">
    <property type="entry name" value="SnoaL-like"/>
</dbReference>
<accession>A0AAQ3L6G2</accession>
<reference evidence="2 3" key="1">
    <citation type="submission" date="2023-10" db="EMBL/GenBank/DDBJ databases">
        <title>Rubellicoccus peritrichatus gen. nov., sp. nov., isolated from an algae of coral reef tank.</title>
        <authorList>
            <person name="Luo J."/>
        </authorList>
    </citation>
    <scope>NUCLEOTIDE SEQUENCE [LARGE SCALE GENOMIC DNA]</scope>
    <source>
        <strain evidence="2 3">CR14</strain>
    </source>
</reference>
<keyword evidence="3" id="KW-1185">Reference proteome</keyword>
<dbReference type="EMBL" id="CP136920">
    <property type="protein sequence ID" value="WOO39861.1"/>
    <property type="molecule type" value="Genomic_DNA"/>
</dbReference>
<evidence type="ECO:0000313" key="2">
    <source>
        <dbReference type="EMBL" id="WOO39861.1"/>
    </source>
</evidence>
<dbReference type="Proteomes" id="UP001304300">
    <property type="component" value="Chromosome"/>
</dbReference>
<name>A0AAQ3L6G2_9BACT</name>
<dbReference type="Gene3D" id="3.10.450.50">
    <property type="match status" value="1"/>
</dbReference>
<dbReference type="RefSeq" id="WP_317831900.1">
    <property type="nucleotide sequence ID" value="NZ_CP136920.1"/>
</dbReference>
<dbReference type="AlphaFoldDB" id="A0AAQ3L6G2"/>
<dbReference type="Pfam" id="PF12680">
    <property type="entry name" value="SnoaL_2"/>
    <property type="match status" value="1"/>
</dbReference>
<dbReference type="KEGG" id="puo:RZN69_14645"/>
<dbReference type="SUPFAM" id="SSF54427">
    <property type="entry name" value="NTF2-like"/>
    <property type="match status" value="1"/>
</dbReference>
<organism evidence="2 3">
    <name type="scientific">Rubellicoccus peritrichatus</name>
    <dbReference type="NCBI Taxonomy" id="3080537"/>
    <lineage>
        <taxon>Bacteria</taxon>
        <taxon>Pseudomonadati</taxon>
        <taxon>Verrucomicrobiota</taxon>
        <taxon>Opitutia</taxon>
        <taxon>Puniceicoccales</taxon>
        <taxon>Cerasicoccaceae</taxon>
        <taxon>Rubellicoccus</taxon>
    </lineage>
</organism>